<accession>A0A2P1H9F3</accession>
<evidence type="ECO:0000313" key="2">
    <source>
        <dbReference type="EMBL" id="AVN68156.1"/>
    </source>
</evidence>
<keyword evidence="2" id="KW-0496">Mitochondrion</keyword>
<feature type="transmembrane region" description="Helical" evidence="1">
    <location>
        <begin position="6"/>
        <end position="29"/>
    </location>
</feature>
<gene>
    <name evidence="2" type="primary">atp8</name>
</gene>
<reference evidence="2" key="1">
    <citation type="journal article" date="2018" name="Mol. Biol. Evol.">
        <title>Transoceanic dispersal and plate tectonics shaped global cockroach distributions: evidence from mitochondrial phylogenomics.</title>
        <authorList>
            <person name="Bourguignon T."/>
            <person name="Qian T."/>
            <person name="Ho S.Y.W."/>
            <person name="Juna F."/>
            <person name="Wang Z."/>
            <person name="Arab D.A."/>
            <person name="Cameron S.L."/>
            <person name="Walker J."/>
            <person name="Rentz D."/>
            <person name="Evans T.A."/>
            <person name="Lo N."/>
        </authorList>
    </citation>
    <scope>NUCLEOTIDE SEQUENCE</scope>
</reference>
<organism evidence="2">
    <name type="scientific">Ectoneura hanitschi</name>
    <dbReference type="NCBI Taxonomy" id="2093485"/>
    <lineage>
        <taxon>Eukaryota</taxon>
        <taxon>Metazoa</taxon>
        <taxon>Ecdysozoa</taxon>
        <taxon>Arthropoda</taxon>
        <taxon>Hexapoda</taxon>
        <taxon>Insecta</taxon>
        <taxon>Pterygota</taxon>
        <taxon>Neoptera</taxon>
        <taxon>Polyneoptera</taxon>
        <taxon>Dictyoptera</taxon>
        <taxon>Blattodea</taxon>
        <taxon>Blaberoidea</taxon>
        <taxon>Ectobiidae</taxon>
        <taxon>Ectobiinae</taxon>
        <taxon>Ectoneura</taxon>
    </lineage>
</organism>
<sequence>MPQMMPLSWLLLFMFFSFVFLLFSFMNYYSMIILPWKW</sequence>
<keyword evidence="1" id="KW-0472">Membrane</keyword>
<keyword evidence="1" id="KW-0812">Transmembrane</keyword>
<dbReference type="EMBL" id="MG882219">
    <property type="protein sequence ID" value="AVN68156.1"/>
    <property type="molecule type" value="Genomic_DNA"/>
</dbReference>
<proteinExistence type="predicted"/>
<protein>
    <submittedName>
        <fullName evidence="2">ATP synthase F0 subunit 8</fullName>
    </submittedName>
</protein>
<name>A0A2P1H9F3_9NEOP</name>
<dbReference type="AlphaFoldDB" id="A0A2P1H9F3"/>
<evidence type="ECO:0000256" key="1">
    <source>
        <dbReference type="SAM" id="Phobius"/>
    </source>
</evidence>
<geneLocation type="mitochondrion" evidence="2"/>
<keyword evidence="1" id="KW-1133">Transmembrane helix</keyword>